<evidence type="ECO:0000256" key="9">
    <source>
        <dbReference type="ARBA" id="ARBA00044648"/>
    </source>
</evidence>
<sequence length="581" mass="61929">MAGSSLCPSRGSRIDTQESTPLLPKADPLLSIPKEGNPLYLYVLTLCSTIGGFLFGYDTGVISGALVLLKSPEVFDLSDLQSESVVSAAVGGAILGAALSSCGNDVFGRRRVILMSSAMFTAGSVLMASAESFGELLVGRLVVGIAIGFASMTVPLYIAEVSPPNIRGRLVSLNNACVTGGQFFACVLDALLANVDDGWRYMLGLAAIPALLQLLGFLVLPETPRYLMSKGRKEEAWESLIKVRGTMDVYAEFSQVEDEVESTRYEDTNVWEELRSPSVVRALVLGCFLQALAQLCGINTVMYYGATIIQMAGFTDPSTAIWLSALVSFSNFIFTFAGIYLVDRAGRRLLTLGSLAGVFLSLVALGGSFYAAELQSTQVTGVGECAGISTCFDCVASAACGFCSEGNADPTSALSSPTAINLCMPGTAESTALGSCSSPNWSFQACPTDSRAAGWTIFVALFVYLAFFASGMGCMPWTINAEIYPLRVRSFALGIATSVCWVTNLLVSFTFLSIVDGLSVYGAFWLYASIALLGFAYLWKELPETKGLELEEIQQIFEHREKRSSSAFSTISEFASTASTL</sequence>
<feature type="transmembrane region" description="Helical" evidence="16">
    <location>
        <begin position="170"/>
        <end position="193"/>
    </location>
</feature>
<evidence type="ECO:0000256" key="11">
    <source>
        <dbReference type="ARBA" id="ARBA00044662"/>
    </source>
</evidence>
<evidence type="ECO:0000256" key="13">
    <source>
        <dbReference type="ARBA" id="ARBA00044710"/>
    </source>
</evidence>
<dbReference type="InParanoid" id="G4YJA0"/>
<feature type="transmembrane region" description="Helical" evidence="16">
    <location>
        <begin position="39"/>
        <end position="68"/>
    </location>
</feature>
<name>G4YJA0_PHYSP</name>
<comment type="catalytic activity">
    <reaction evidence="10">
        <text>D-xylose(out) = D-xylose(in)</text>
        <dbReference type="Rhea" id="RHEA:78427"/>
        <dbReference type="ChEBI" id="CHEBI:53455"/>
    </reaction>
    <physiologicalReaction direction="left-to-right" evidence="10">
        <dbReference type="Rhea" id="RHEA:78428"/>
    </physiologicalReaction>
</comment>
<comment type="catalytic activity">
    <reaction evidence="8">
        <text>D-galactose(in) = D-galactose(out)</text>
        <dbReference type="Rhea" id="RHEA:34915"/>
        <dbReference type="ChEBI" id="CHEBI:4139"/>
    </reaction>
    <physiologicalReaction direction="right-to-left" evidence="8">
        <dbReference type="Rhea" id="RHEA:34917"/>
    </physiologicalReaction>
</comment>
<evidence type="ECO:0000256" key="8">
    <source>
        <dbReference type="ARBA" id="ARBA00044637"/>
    </source>
</evidence>
<evidence type="ECO:0000256" key="3">
    <source>
        <dbReference type="ARBA" id="ARBA00011738"/>
    </source>
</evidence>
<evidence type="ECO:0000313" key="18">
    <source>
        <dbReference type="EMBL" id="EGZ29434.1"/>
    </source>
</evidence>
<dbReference type="Pfam" id="PF00083">
    <property type="entry name" value="Sugar_tr"/>
    <property type="match status" value="2"/>
</dbReference>
<dbReference type="PROSITE" id="PS00216">
    <property type="entry name" value="SUGAR_TRANSPORT_1"/>
    <property type="match status" value="1"/>
</dbReference>
<evidence type="ECO:0000256" key="4">
    <source>
        <dbReference type="ARBA" id="ARBA00022448"/>
    </source>
</evidence>
<dbReference type="InterPro" id="IPR020846">
    <property type="entry name" value="MFS_dom"/>
</dbReference>
<feature type="transmembrane region" description="Helical" evidence="16">
    <location>
        <begin position="320"/>
        <end position="342"/>
    </location>
</feature>
<dbReference type="InterPro" id="IPR036259">
    <property type="entry name" value="MFS_trans_sf"/>
</dbReference>
<evidence type="ECO:0000313" key="19">
    <source>
        <dbReference type="Proteomes" id="UP000002640"/>
    </source>
</evidence>
<dbReference type="InterPro" id="IPR050814">
    <property type="entry name" value="Myo-inositol_Transporter"/>
</dbReference>
<evidence type="ECO:0000259" key="17">
    <source>
        <dbReference type="PROSITE" id="PS50850"/>
    </source>
</evidence>
<evidence type="ECO:0000256" key="2">
    <source>
        <dbReference type="ARBA" id="ARBA00010992"/>
    </source>
</evidence>
<gene>
    <name evidence="18" type="ORF">PHYSODRAFT_477576</name>
</gene>
<evidence type="ECO:0000256" key="12">
    <source>
        <dbReference type="ARBA" id="ARBA00044668"/>
    </source>
</evidence>
<dbReference type="GeneID" id="20654908"/>
<dbReference type="PROSITE" id="PS50850">
    <property type="entry name" value="MFS"/>
    <property type="match status" value="1"/>
</dbReference>
<feature type="transmembrane region" description="Helical" evidence="16">
    <location>
        <begin position="136"/>
        <end position="158"/>
    </location>
</feature>
<dbReference type="InterPro" id="IPR005829">
    <property type="entry name" value="Sugar_transporter_CS"/>
</dbReference>
<dbReference type="Proteomes" id="UP000002640">
    <property type="component" value="Unassembled WGS sequence"/>
</dbReference>
<comment type="similarity">
    <text evidence="2 15">Belongs to the major facilitator superfamily. Sugar transporter (TC 2.A.1.1) family.</text>
</comment>
<dbReference type="InterPro" id="IPR005828">
    <property type="entry name" value="MFS_sugar_transport-like"/>
</dbReference>
<evidence type="ECO:0000256" key="5">
    <source>
        <dbReference type="ARBA" id="ARBA00022692"/>
    </source>
</evidence>
<comment type="subunit">
    <text evidence="3">Homodimer.</text>
</comment>
<dbReference type="GO" id="GO:0022857">
    <property type="term" value="F:transmembrane transporter activity"/>
    <property type="evidence" value="ECO:0007669"/>
    <property type="project" value="InterPro"/>
</dbReference>
<dbReference type="Gene3D" id="1.20.1250.20">
    <property type="entry name" value="MFS general substrate transporter like domains"/>
    <property type="match status" value="2"/>
</dbReference>
<dbReference type="SMR" id="G4YJA0"/>
<evidence type="ECO:0000256" key="15">
    <source>
        <dbReference type="RuleBase" id="RU003346"/>
    </source>
</evidence>
<dbReference type="RefSeq" id="XP_009516709.1">
    <property type="nucleotide sequence ID" value="XM_009518414.1"/>
</dbReference>
<evidence type="ECO:0000256" key="10">
    <source>
        <dbReference type="ARBA" id="ARBA00044656"/>
    </source>
</evidence>
<feature type="transmembrane region" description="Helical" evidence="16">
    <location>
        <begin position="282"/>
        <end position="305"/>
    </location>
</feature>
<comment type="catalytic activity">
    <reaction evidence="13">
        <text>D-fructose(out) = D-fructose(in)</text>
        <dbReference type="Rhea" id="RHEA:60372"/>
        <dbReference type="ChEBI" id="CHEBI:37721"/>
    </reaction>
    <physiologicalReaction direction="left-to-right" evidence="13">
        <dbReference type="Rhea" id="RHEA:60373"/>
    </physiologicalReaction>
</comment>
<keyword evidence="5 16" id="KW-0812">Transmembrane</keyword>
<dbReference type="AlphaFoldDB" id="G4YJA0"/>
<dbReference type="FunFam" id="1.20.1250.20:FF:000780">
    <property type="entry name" value="Proton myo-inositol cotransporter"/>
    <property type="match status" value="1"/>
</dbReference>
<feature type="transmembrane region" description="Helical" evidence="16">
    <location>
        <begin position="349"/>
        <end position="372"/>
    </location>
</feature>
<comment type="catalytic activity">
    <reaction evidence="9">
        <text>D-glucose(out) = D-glucose(in)</text>
        <dbReference type="Rhea" id="RHEA:60376"/>
        <dbReference type="ChEBI" id="CHEBI:4167"/>
    </reaction>
    <physiologicalReaction direction="left-to-right" evidence="9">
        <dbReference type="Rhea" id="RHEA:60377"/>
    </physiologicalReaction>
</comment>
<dbReference type="PRINTS" id="PR00171">
    <property type="entry name" value="SUGRTRNSPORT"/>
</dbReference>
<comment type="subcellular location">
    <subcellularLocation>
        <location evidence="1">Membrane</location>
        <topology evidence="1">Multi-pass membrane protein</topology>
    </subcellularLocation>
</comment>
<dbReference type="InterPro" id="IPR003663">
    <property type="entry name" value="Sugar/inositol_transpt"/>
</dbReference>
<feature type="transmembrane region" description="Helical" evidence="16">
    <location>
        <begin position="80"/>
        <end position="100"/>
    </location>
</feature>
<dbReference type="KEGG" id="psoj:PHYSODRAFT_477576"/>
<feature type="transmembrane region" description="Helical" evidence="16">
    <location>
        <begin position="199"/>
        <end position="220"/>
    </location>
</feature>
<dbReference type="GO" id="GO:0016020">
    <property type="term" value="C:membrane"/>
    <property type="evidence" value="ECO:0007669"/>
    <property type="project" value="UniProtKB-SubCell"/>
</dbReference>
<dbReference type="PROSITE" id="PS00217">
    <property type="entry name" value="SUGAR_TRANSPORT_2"/>
    <property type="match status" value="1"/>
</dbReference>
<keyword evidence="6 16" id="KW-1133">Transmembrane helix</keyword>
<dbReference type="SUPFAM" id="SSF103473">
    <property type="entry name" value="MFS general substrate transporter"/>
    <property type="match status" value="1"/>
</dbReference>
<feature type="domain" description="Major facilitator superfamily (MFS) profile" evidence="17">
    <location>
        <begin position="44"/>
        <end position="546"/>
    </location>
</feature>
<proteinExistence type="inferred from homology"/>
<dbReference type="PANTHER" id="PTHR48020">
    <property type="entry name" value="PROTON MYO-INOSITOL COTRANSPORTER"/>
    <property type="match status" value="1"/>
</dbReference>
<reference evidence="18 19" key="1">
    <citation type="journal article" date="2006" name="Science">
        <title>Phytophthora genome sequences uncover evolutionary origins and mechanisms of pathogenesis.</title>
        <authorList>
            <person name="Tyler B.M."/>
            <person name="Tripathy S."/>
            <person name="Zhang X."/>
            <person name="Dehal P."/>
            <person name="Jiang R.H."/>
            <person name="Aerts A."/>
            <person name="Arredondo F.D."/>
            <person name="Baxter L."/>
            <person name="Bensasson D."/>
            <person name="Beynon J.L."/>
            <person name="Chapman J."/>
            <person name="Damasceno C.M."/>
            <person name="Dorrance A.E."/>
            <person name="Dou D."/>
            <person name="Dickerman A.W."/>
            <person name="Dubchak I.L."/>
            <person name="Garbelotto M."/>
            <person name="Gijzen M."/>
            <person name="Gordon S.G."/>
            <person name="Govers F."/>
            <person name="Grunwald N.J."/>
            <person name="Huang W."/>
            <person name="Ivors K.L."/>
            <person name="Jones R.W."/>
            <person name="Kamoun S."/>
            <person name="Krampis K."/>
            <person name="Lamour K.H."/>
            <person name="Lee M.K."/>
            <person name="McDonald W.H."/>
            <person name="Medina M."/>
            <person name="Meijer H.J."/>
            <person name="Nordberg E.K."/>
            <person name="Maclean D.J."/>
            <person name="Ospina-Giraldo M.D."/>
            <person name="Morris P.F."/>
            <person name="Phuntumart V."/>
            <person name="Putnam N.H."/>
            <person name="Rash S."/>
            <person name="Rose J.K."/>
            <person name="Sakihama Y."/>
            <person name="Salamov A.A."/>
            <person name="Savidor A."/>
            <person name="Scheuring C.F."/>
            <person name="Smith B.M."/>
            <person name="Sobral B.W."/>
            <person name="Terry A."/>
            <person name="Torto-Alalibo T.A."/>
            <person name="Win J."/>
            <person name="Xu Z."/>
            <person name="Zhang H."/>
            <person name="Grigoriev I.V."/>
            <person name="Rokhsar D.S."/>
            <person name="Boore J.L."/>
        </authorList>
    </citation>
    <scope>NUCLEOTIDE SEQUENCE [LARGE SCALE GENOMIC DNA]</scope>
    <source>
        <strain evidence="18 19">P6497</strain>
    </source>
</reference>
<evidence type="ECO:0000256" key="16">
    <source>
        <dbReference type="SAM" id="Phobius"/>
    </source>
</evidence>
<comment type="catalytic activity">
    <reaction evidence="12">
        <text>D-glucosamine(out) = D-glucosamine(in)</text>
        <dbReference type="Rhea" id="RHEA:78423"/>
        <dbReference type="ChEBI" id="CHEBI:58723"/>
    </reaction>
    <physiologicalReaction direction="left-to-right" evidence="12">
        <dbReference type="Rhea" id="RHEA:78424"/>
    </physiologicalReaction>
</comment>
<feature type="transmembrane region" description="Helical" evidence="16">
    <location>
        <begin position="457"/>
        <end position="479"/>
    </location>
</feature>
<comment type="catalytic activity">
    <reaction evidence="11">
        <text>D-mannose(out) = D-mannose(in)</text>
        <dbReference type="Rhea" id="RHEA:78391"/>
        <dbReference type="ChEBI" id="CHEBI:4208"/>
    </reaction>
    <physiologicalReaction direction="left-to-right" evidence="11">
        <dbReference type="Rhea" id="RHEA:78392"/>
    </physiologicalReaction>
</comment>
<feature type="transmembrane region" description="Helical" evidence="16">
    <location>
        <begin position="520"/>
        <end position="539"/>
    </location>
</feature>
<evidence type="ECO:0000256" key="14">
    <source>
        <dbReference type="ARBA" id="ARBA00044780"/>
    </source>
</evidence>
<evidence type="ECO:0000256" key="6">
    <source>
        <dbReference type="ARBA" id="ARBA00022989"/>
    </source>
</evidence>
<accession>G4YJA0</accession>
<dbReference type="NCBIfam" id="TIGR00879">
    <property type="entry name" value="SP"/>
    <property type="match status" value="1"/>
</dbReference>
<dbReference type="OMA" id="ETGWRWM"/>
<feature type="transmembrane region" description="Helical" evidence="16">
    <location>
        <begin position="491"/>
        <end position="514"/>
    </location>
</feature>
<feature type="transmembrane region" description="Helical" evidence="16">
    <location>
        <begin position="112"/>
        <end position="130"/>
    </location>
</feature>
<protein>
    <recommendedName>
        <fullName evidence="14">Hexose transporter 1</fullName>
    </recommendedName>
</protein>
<evidence type="ECO:0000256" key="7">
    <source>
        <dbReference type="ARBA" id="ARBA00023136"/>
    </source>
</evidence>
<dbReference type="PANTHER" id="PTHR48020:SF12">
    <property type="entry name" value="PROTON MYO-INOSITOL COTRANSPORTER"/>
    <property type="match status" value="1"/>
</dbReference>
<dbReference type="EMBL" id="JH159151">
    <property type="protein sequence ID" value="EGZ29434.1"/>
    <property type="molecule type" value="Genomic_DNA"/>
</dbReference>
<keyword evidence="19" id="KW-1185">Reference proteome</keyword>
<keyword evidence="4 15" id="KW-0813">Transport</keyword>
<keyword evidence="7 16" id="KW-0472">Membrane</keyword>
<evidence type="ECO:0000256" key="1">
    <source>
        <dbReference type="ARBA" id="ARBA00004141"/>
    </source>
</evidence>
<organism evidence="18 19">
    <name type="scientific">Phytophthora sojae (strain P6497)</name>
    <name type="common">Soybean stem and root rot agent</name>
    <name type="synonym">Phytophthora megasperma f. sp. glycines</name>
    <dbReference type="NCBI Taxonomy" id="1094619"/>
    <lineage>
        <taxon>Eukaryota</taxon>
        <taxon>Sar</taxon>
        <taxon>Stramenopiles</taxon>
        <taxon>Oomycota</taxon>
        <taxon>Peronosporomycetes</taxon>
        <taxon>Peronosporales</taxon>
        <taxon>Peronosporaceae</taxon>
        <taxon>Phytophthora</taxon>
    </lineage>
</organism>